<evidence type="ECO:0000256" key="1">
    <source>
        <dbReference type="ARBA" id="ARBA00022737"/>
    </source>
</evidence>
<dbReference type="PANTHER" id="PTHR45586:SF1">
    <property type="entry name" value="LIPOPOLYSACCHARIDE ASSEMBLY PROTEIN B"/>
    <property type="match status" value="1"/>
</dbReference>
<dbReference type="AlphaFoldDB" id="A0A7V8VH01"/>
<accession>A0A7V8VH01</accession>
<proteinExistence type="predicted"/>
<dbReference type="SMART" id="SM00028">
    <property type="entry name" value="TPR"/>
    <property type="match status" value="4"/>
</dbReference>
<evidence type="ECO:0000313" key="6">
    <source>
        <dbReference type="EMBL" id="MBA2227879.1"/>
    </source>
</evidence>
<keyword evidence="7" id="KW-1185">Reference proteome</keyword>
<feature type="region of interest" description="Disordered" evidence="4">
    <location>
        <begin position="1"/>
        <end position="61"/>
    </location>
</feature>
<dbReference type="Proteomes" id="UP000542342">
    <property type="component" value="Unassembled WGS sequence"/>
</dbReference>
<reference evidence="6 7" key="1">
    <citation type="submission" date="2020-07" db="EMBL/GenBank/DDBJ databases">
        <title>Thermogemmata thermophila gen. nov., sp. nov., a novel moderate thermophilic planctomycete from a Kamchatka hot spring.</title>
        <authorList>
            <person name="Elcheninov A.G."/>
            <person name="Podosokorskaya O.A."/>
            <person name="Kovaleva O.L."/>
            <person name="Novikov A."/>
            <person name="Bonch-Osmolovskaya E.A."/>
            <person name="Toshchakov S.V."/>
            <person name="Kublanov I.V."/>
        </authorList>
    </citation>
    <scope>NUCLEOTIDE SEQUENCE [LARGE SCALE GENOMIC DNA]</scope>
    <source>
        <strain evidence="6 7">2918</strain>
    </source>
</reference>
<evidence type="ECO:0000313" key="7">
    <source>
        <dbReference type="Proteomes" id="UP000542342"/>
    </source>
</evidence>
<feature type="compositionally biased region" description="Polar residues" evidence="4">
    <location>
        <begin position="1"/>
        <end position="14"/>
    </location>
</feature>
<evidence type="ECO:0000256" key="4">
    <source>
        <dbReference type="SAM" id="MobiDB-lite"/>
    </source>
</evidence>
<dbReference type="PROSITE" id="PS50005">
    <property type="entry name" value="TPR"/>
    <property type="match status" value="2"/>
</dbReference>
<keyword evidence="5" id="KW-1133">Transmembrane helix</keyword>
<evidence type="ECO:0000256" key="5">
    <source>
        <dbReference type="SAM" id="Phobius"/>
    </source>
</evidence>
<keyword evidence="2 3" id="KW-0802">TPR repeat</keyword>
<keyword evidence="1" id="KW-0677">Repeat</keyword>
<feature type="repeat" description="TPR" evidence="3">
    <location>
        <begin position="297"/>
        <end position="330"/>
    </location>
</feature>
<feature type="compositionally biased region" description="Low complexity" evidence="4">
    <location>
        <begin position="22"/>
        <end position="61"/>
    </location>
</feature>
<dbReference type="Pfam" id="PF14559">
    <property type="entry name" value="TPR_19"/>
    <property type="match status" value="1"/>
</dbReference>
<feature type="transmembrane region" description="Helical" evidence="5">
    <location>
        <begin position="73"/>
        <end position="94"/>
    </location>
</feature>
<comment type="caution">
    <text evidence="6">The sequence shown here is derived from an EMBL/GenBank/DDBJ whole genome shotgun (WGS) entry which is preliminary data.</text>
</comment>
<evidence type="ECO:0000256" key="3">
    <source>
        <dbReference type="PROSITE-ProRule" id="PRU00339"/>
    </source>
</evidence>
<gene>
    <name evidence="6" type="ORF">H0921_17100</name>
</gene>
<dbReference type="SUPFAM" id="SSF48452">
    <property type="entry name" value="TPR-like"/>
    <property type="match status" value="3"/>
</dbReference>
<organism evidence="6 7">
    <name type="scientific">Thermogemmata fonticola</name>
    <dbReference type="NCBI Taxonomy" id="2755323"/>
    <lineage>
        <taxon>Bacteria</taxon>
        <taxon>Pseudomonadati</taxon>
        <taxon>Planctomycetota</taxon>
        <taxon>Planctomycetia</taxon>
        <taxon>Gemmatales</taxon>
        <taxon>Gemmataceae</taxon>
        <taxon>Thermogemmata</taxon>
    </lineage>
</organism>
<dbReference type="RefSeq" id="WP_194539744.1">
    <property type="nucleotide sequence ID" value="NZ_JACEFB010000021.1"/>
</dbReference>
<evidence type="ECO:0000256" key="2">
    <source>
        <dbReference type="ARBA" id="ARBA00022803"/>
    </source>
</evidence>
<dbReference type="EMBL" id="JACEFB010000021">
    <property type="protein sequence ID" value="MBA2227879.1"/>
    <property type="molecule type" value="Genomic_DNA"/>
</dbReference>
<feature type="repeat" description="TPR" evidence="3">
    <location>
        <begin position="229"/>
        <end position="262"/>
    </location>
</feature>
<sequence>MNARSDNAQQQGSEQRSEASLPAGGSEASVAEAGPSSGLGSSSVLAPPVEAAPSSPSRAVHSGRSSRRRWLRWGILGLLLVLSGPQVGAAWRYFQARRELAAWRPGQARQALQFCLKLWPWSRWSATHLLYAQAQRQLEDYDTARQHLHFAQRLRGGADEQTALQWALLEASAGNVLETEEYLQKQADRWPELRPLIWEALAVGYFRVSRLPDAMSVLNHWLKREPDQVRALELRGQTYIAGQGVSRGVEDYKRVLELAPERELTRWKLAEALIALSAYQEAAGHLEILRQKWHDDPTLLAHLARCYNMLGRQDEAEHLLQIALRQDPQHPLCLRTAAQIALSQPQGPDLPRAIAALREVVRQRPTDYLAQQLLFQALQHSGDTEAARQQLAVVESLRERQARLSELQTRRLPEQPLNPALHYEMAVLLLQNGQEAAAENWLKSALSLDPHFRPAHATLARLYEQRGEEGRAAFHRAFLQSPAP</sequence>
<dbReference type="InterPro" id="IPR011990">
    <property type="entry name" value="TPR-like_helical_dom_sf"/>
</dbReference>
<dbReference type="Gene3D" id="1.25.40.10">
    <property type="entry name" value="Tetratricopeptide repeat domain"/>
    <property type="match status" value="4"/>
</dbReference>
<protein>
    <submittedName>
        <fullName evidence="6">Tetratricopeptide repeat protein</fullName>
    </submittedName>
</protein>
<dbReference type="Pfam" id="PF13181">
    <property type="entry name" value="TPR_8"/>
    <property type="match status" value="1"/>
</dbReference>
<name>A0A7V8VH01_9BACT</name>
<dbReference type="InterPro" id="IPR051012">
    <property type="entry name" value="CellSynth/LPSAsmb/PSIAsmb"/>
</dbReference>
<keyword evidence="5" id="KW-0472">Membrane</keyword>
<dbReference type="InterPro" id="IPR019734">
    <property type="entry name" value="TPR_rpt"/>
</dbReference>
<keyword evidence="5" id="KW-0812">Transmembrane</keyword>
<dbReference type="PANTHER" id="PTHR45586">
    <property type="entry name" value="TPR REPEAT-CONTAINING PROTEIN PA4667"/>
    <property type="match status" value="1"/>
</dbReference>